<protein>
    <recommendedName>
        <fullName evidence="4">Protein yippee-like</fullName>
    </recommendedName>
</protein>
<gene>
    <name evidence="6" type="ORF">M569_07194</name>
</gene>
<dbReference type="OrthoDB" id="6407410at2759"/>
<dbReference type="InterPro" id="IPR004910">
    <property type="entry name" value="Yippee/Mis18/Cereblon"/>
</dbReference>
<evidence type="ECO:0000313" key="6">
    <source>
        <dbReference type="EMBL" id="EPS67581.1"/>
    </source>
</evidence>
<evidence type="ECO:0000256" key="4">
    <source>
        <dbReference type="RuleBase" id="RU110713"/>
    </source>
</evidence>
<accession>S8CRT7</accession>
<dbReference type="PANTHER" id="PTHR13848">
    <property type="entry name" value="PROTEIN YIPPEE-LIKE CG15309-RELATED"/>
    <property type="match status" value="1"/>
</dbReference>
<evidence type="ECO:0000256" key="1">
    <source>
        <dbReference type="ARBA" id="ARBA00005613"/>
    </source>
</evidence>
<evidence type="ECO:0000256" key="2">
    <source>
        <dbReference type="ARBA" id="ARBA00022723"/>
    </source>
</evidence>
<evidence type="ECO:0000313" key="7">
    <source>
        <dbReference type="Proteomes" id="UP000015453"/>
    </source>
</evidence>
<sequence length="133" mass="15108">MGRVFVTYLEGRKYSCKYCRTHLASADAVLSKGFQCQHGRAYLFDKVMNVTTGTKEERMMMTGIHTVVDLFCTGCGSLVGWKYETAPEKNLRYKVGRSILERMKLLGPNGNQYLADEENQQHIESDGEDEVLL</sequence>
<evidence type="ECO:0000259" key="5">
    <source>
        <dbReference type="PROSITE" id="PS51792"/>
    </source>
</evidence>
<proteinExistence type="inferred from homology"/>
<keyword evidence="3" id="KW-0862">Zinc</keyword>
<name>S8CRT7_9LAMI</name>
<organism evidence="6 7">
    <name type="scientific">Genlisea aurea</name>
    <dbReference type="NCBI Taxonomy" id="192259"/>
    <lineage>
        <taxon>Eukaryota</taxon>
        <taxon>Viridiplantae</taxon>
        <taxon>Streptophyta</taxon>
        <taxon>Embryophyta</taxon>
        <taxon>Tracheophyta</taxon>
        <taxon>Spermatophyta</taxon>
        <taxon>Magnoliopsida</taxon>
        <taxon>eudicotyledons</taxon>
        <taxon>Gunneridae</taxon>
        <taxon>Pentapetalae</taxon>
        <taxon>asterids</taxon>
        <taxon>lamiids</taxon>
        <taxon>Lamiales</taxon>
        <taxon>Lentibulariaceae</taxon>
        <taxon>Genlisea</taxon>
    </lineage>
</organism>
<dbReference type="Pfam" id="PF03226">
    <property type="entry name" value="Yippee-Mis18"/>
    <property type="match status" value="1"/>
</dbReference>
<keyword evidence="2" id="KW-0479">Metal-binding</keyword>
<dbReference type="InterPro" id="IPR034751">
    <property type="entry name" value="Yippee"/>
</dbReference>
<dbReference type="Proteomes" id="UP000015453">
    <property type="component" value="Unassembled WGS sequence"/>
</dbReference>
<keyword evidence="7" id="KW-1185">Reference proteome</keyword>
<evidence type="ECO:0000256" key="3">
    <source>
        <dbReference type="ARBA" id="ARBA00022833"/>
    </source>
</evidence>
<comment type="similarity">
    <text evidence="1 4">Belongs to the yippee family.</text>
</comment>
<dbReference type="PROSITE" id="PS51792">
    <property type="entry name" value="YIPPEE"/>
    <property type="match status" value="1"/>
</dbReference>
<feature type="domain" description="Yippee" evidence="5">
    <location>
        <begin position="12"/>
        <end position="109"/>
    </location>
</feature>
<comment type="caution">
    <text evidence="6">The sequence shown here is derived from an EMBL/GenBank/DDBJ whole genome shotgun (WGS) entry which is preliminary data.</text>
</comment>
<dbReference type="GO" id="GO:0046872">
    <property type="term" value="F:metal ion binding"/>
    <property type="evidence" value="ECO:0007669"/>
    <property type="project" value="UniProtKB-KW"/>
</dbReference>
<dbReference type="EMBL" id="AUSU01003042">
    <property type="protein sequence ID" value="EPS67581.1"/>
    <property type="molecule type" value="Genomic_DNA"/>
</dbReference>
<dbReference type="AlphaFoldDB" id="S8CRT7"/>
<reference evidence="6 7" key="1">
    <citation type="journal article" date="2013" name="BMC Genomics">
        <title>The miniature genome of a carnivorous plant Genlisea aurea contains a low number of genes and short non-coding sequences.</title>
        <authorList>
            <person name="Leushkin E.V."/>
            <person name="Sutormin R.A."/>
            <person name="Nabieva E.R."/>
            <person name="Penin A.A."/>
            <person name="Kondrashov A.S."/>
            <person name="Logacheva M.D."/>
        </authorList>
    </citation>
    <scope>NUCLEOTIDE SEQUENCE [LARGE SCALE GENOMIC DNA]</scope>
</reference>
<dbReference type="InterPro" id="IPR039058">
    <property type="entry name" value="Yippee_fam"/>
</dbReference>